<name>A0A9W9ZMG2_9CNID</name>
<evidence type="ECO:0000256" key="1">
    <source>
        <dbReference type="SAM" id="MobiDB-lite"/>
    </source>
</evidence>
<organism evidence="2 3">
    <name type="scientific">Desmophyllum pertusum</name>
    <dbReference type="NCBI Taxonomy" id="174260"/>
    <lineage>
        <taxon>Eukaryota</taxon>
        <taxon>Metazoa</taxon>
        <taxon>Cnidaria</taxon>
        <taxon>Anthozoa</taxon>
        <taxon>Hexacorallia</taxon>
        <taxon>Scleractinia</taxon>
        <taxon>Caryophylliina</taxon>
        <taxon>Caryophylliidae</taxon>
        <taxon>Desmophyllum</taxon>
    </lineage>
</organism>
<comment type="caution">
    <text evidence="2">The sequence shown here is derived from an EMBL/GenBank/DDBJ whole genome shotgun (WGS) entry which is preliminary data.</text>
</comment>
<keyword evidence="3" id="KW-1185">Reference proteome</keyword>
<sequence length="348" mass="39056">MGKPRTVSEEEGNQVSPLPVLEGFDLKLQSCSGVAERLQGEESAASYAAWVHPRSPLQVKRAAAVSTRFVYSSPKPDYLKRTLDLEATSACKEDSGPRSTFQVLAGSQTKRAVNVTLENDGRDAQVVATTLRKQEEVHVTPVRKQPCPPSTSRDKDHVLAFRRRKFRGYCHGSQTSEENSRSSRNNTTSKRGGCTENPTPETISVNISDTAELKWPTQGECDDQIKEEDSEGDKKGNEENSNINMNFSEVSKRIITSSKRLKNRKQEKSFVELDSQKMSRHVTNVNYCQLRKEKHKLSPSPLDTFAQRQLGCNVKICRENLAHKACDDVDATKERMINNWLIDVSIVK</sequence>
<feature type="compositionally biased region" description="Acidic residues" evidence="1">
    <location>
        <begin position="220"/>
        <end position="231"/>
    </location>
</feature>
<evidence type="ECO:0000313" key="2">
    <source>
        <dbReference type="EMBL" id="KAJ7383573.1"/>
    </source>
</evidence>
<dbReference type="Proteomes" id="UP001163046">
    <property type="component" value="Unassembled WGS sequence"/>
</dbReference>
<proteinExistence type="predicted"/>
<feature type="region of interest" description="Disordered" evidence="1">
    <location>
        <begin position="171"/>
        <end position="246"/>
    </location>
</feature>
<evidence type="ECO:0000313" key="3">
    <source>
        <dbReference type="Proteomes" id="UP001163046"/>
    </source>
</evidence>
<dbReference type="EMBL" id="MU825897">
    <property type="protein sequence ID" value="KAJ7383573.1"/>
    <property type="molecule type" value="Genomic_DNA"/>
</dbReference>
<protein>
    <submittedName>
        <fullName evidence="2">Uncharacterized protein</fullName>
    </submittedName>
</protein>
<reference evidence="2" key="1">
    <citation type="submission" date="2023-01" db="EMBL/GenBank/DDBJ databases">
        <title>Genome assembly of the deep-sea coral Lophelia pertusa.</title>
        <authorList>
            <person name="Herrera S."/>
            <person name="Cordes E."/>
        </authorList>
    </citation>
    <scope>NUCLEOTIDE SEQUENCE</scope>
    <source>
        <strain evidence="2">USNM1676648</strain>
        <tissue evidence="2">Polyp</tissue>
    </source>
</reference>
<feature type="compositionally biased region" description="Polar residues" evidence="1">
    <location>
        <begin position="196"/>
        <end position="209"/>
    </location>
</feature>
<dbReference type="AlphaFoldDB" id="A0A9W9ZMG2"/>
<gene>
    <name evidence="2" type="ORF">OS493_027237</name>
</gene>
<dbReference type="OrthoDB" id="10672711at2759"/>
<accession>A0A9W9ZMG2</accession>